<evidence type="ECO:0000256" key="5">
    <source>
        <dbReference type="ARBA" id="ARBA00023136"/>
    </source>
</evidence>
<sequence length="153" mass="16383">MGKLVRSLVLVGIFIFAAAFIANAATLDDAKALAQSAAAFAKDNGKEKAAAEFGNPKGQFTKGELYITFVDFNGVVLMHGANPALAGKNLLESKDPVTGKFFVKEQIEVAKTQGGGWTSYNWTNPATKAMQLKKSWVQKVDGMDAYVVCGIFQ</sequence>
<evidence type="ECO:0000256" key="6">
    <source>
        <dbReference type="SAM" id="SignalP"/>
    </source>
</evidence>
<comment type="subcellular location">
    <subcellularLocation>
        <location evidence="1">Cell membrane</location>
        <topology evidence="1">Multi-pass membrane protein</topology>
    </subcellularLocation>
</comment>
<keyword evidence="5" id="KW-0472">Membrane</keyword>
<accession>A0A1H7ZPP5</accession>
<keyword evidence="9" id="KW-1185">Reference proteome</keyword>
<keyword evidence="4" id="KW-1133">Transmembrane helix</keyword>
<organism evidence="8 9">
    <name type="scientific">Syntrophus gentianae</name>
    <dbReference type="NCBI Taxonomy" id="43775"/>
    <lineage>
        <taxon>Bacteria</taxon>
        <taxon>Pseudomonadati</taxon>
        <taxon>Thermodesulfobacteriota</taxon>
        <taxon>Syntrophia</taxon>
        <taxon>Syntrophales</taxon>
        <taxon>Syntrophaceae</taxon>
        <taxon>Syntrophus</taxon>
    </lineage>
</organism>
<dbReference type="RefSeq" id="WP_175476553.1">
    <property type="nucleotide sequence ID" value="NZ_FOBS01000025.1"/>
</dbReference>
<gene>
    <name evidence="8" type="ORF">SAMN04489760_12515</name>
</gene>
<evidence type="ECO:0000256" key="4">
    <source>
        <dbReference type="ARBA" id="ARBA00022989"/>
    </source>
</evidence>
<dbReference type="InterPro" id="IPR033480">
    <property type="entry name" value="sCache_2"/>
</dbReference>
<dbReference type="GO" id="GO:0005886">
    <property type="term" value="C:plasma membrane"/>
    <property type="evidence" value="ECO:0007669"/>
    <property type="project" value="UniProtKB-SubCell"/>
</dbReference>
<dbReference type="STRING" id="43775.SAMN04489760_12515"/>
<dbReference type="Pfam" id="PF17200">
    <property type="entry name" value="sCache_2"/>
    <property type="match status" value="1"/>
</dbReference>
<name>A0A1H7ZPP5_9BACT</name>
<feature type="domain" description="Single Cache" evidence="7">
    <location>
        <begin position="23"/>
        <end position="104"/>
    </location>
</feature>
<evidence type="ECO:0000313" key="9">
    <source>
        <dbReference type="Proteomes" id="UP000198744"/>
    </source>
</evidence>
<evidence type="ECO:0000259" key="7">
    <source>
        <dbReference type="SMART" id="SM01049"/>
    </source>
</evidence>
<dbReference type="AlphaFoldDB" id="A0A1H7ZPP5"/>
<evidence type="ECO:0000256" key="1">
    <source>
        <dbReference type="ARBA" id="ARBA00004651"/>
    </source>
</evidence>
<dbReference type="SMART" id="SM01049">
    <property type="entry name" value="Cache_2"/>
    <property type="match status" value="1"/>
</dbReference>
<evidence type="ECO:0000313" key="8">
    <source>
        <dbReference type="EMBL" id="SEM59528.1"/>
    </source>
</evidence>
<dbReference type="Gene3D" id="3.30.450.20">
    <property type="entry name" value="PAS domain"/>
    <property type="match status" value="1"/>
</dbReference>
<evidence type="ECO:0000256" key="2">
    <source>
        <dbReference type="ARBA" id="ARBA00022475"/>
    </source>
</evidence>
<dbReference type="EMBL" id="FOBS01000025">
    <property type="protein sequence ID" value="SEM59528.1"/>
    <property type="molecule type" value="Genomic_DNA"/>
</dbReference>
<keyword evidence="2" id="KW-1003">Cell membrane</keyword>
<feature type="chain" id="PRO_5011639956" evidence="6">
    <location>
        <begin position="25"/>
        <end position="153"/>
    </location>
</feature>
<reference evidence="8 9" key="1">
    <citation type="submission" date="2016-10" db="EMBL/GenBank/DDBJ databases">
        <authorList>
            <person name="de Groot N.N."/>
        </authorList>
    </citation>
    <scope>NUCLEOTIDE SEQUENCE [LARGE SCALE GENOMIC DNA]</scope>
    <source>
        <strain evidence="8 9">DSM 8423</strain>
    </source>
</reference>
<keyword evidence="6" id="KW-0732">Signal</keyword>
<keyword evidence="3" id="KW-0812">Transmembrane</keyword>
<protein>
    <submittedName>
        <fullName evidence="8">Cache domain-containing protein</fullName>
    </submittedName>
</protein>
<feature type="signal peptide" evidence="6">
    <location>
        <begin position="1"/>
        <end position="24"/>
    </location>
</feature>
<proteinExistence type="predicted"/>
<dbReference type="Proteomes" id="UP000198744">
    <property type="component" value="Unassembled WGS sequence"/>
</dbReference>
<evidence type="ECO:0000256" key="3">
    <source>
        <dbReference type="ARBA" id="ARBA00022692"/>
    </source>
</evidence>